<dbReference type="EMBL" id="JACGLT010000004">
    <property type="protein sequence ID" value="MBA6152523.1"/>
    <property type="molecule type" value="Genomic_DNA"/>
</dbReference>
<evidence type="ECO:0000313" key="2">
    <source>
        <dbReference type="Proteomes" id="UP000541857"/>
    </source>
</evidence>
<accession>A0A7W2M4H7</accession>
<evidence type="ECO:0000313" key="1">
    <source>
        <dbReference type="EMBL" id="MBA6152523.1"/>
    </source>
</evidence>
<comment type="caution">
    <text evidence="1">The sequence shown here is derived from an EMBL/GenBank/DDBJ whole genome shotgun (WGS) entry which is preliminary data.</text>
</comment>
<dbReference type="AlphaFoldDB" id="A0A7W2M4H7"/>
<protein>
    <submittedName>
        <fullName evidence="1">Uncharacterized protein</fullName>
    </submittedName>
</protein>
<name>A0A7W2M4H7_9FLAO</name>
<gene>
    <name evidence="1" type="ORF">H3Z82_07275</name>
</gene>
<keyword evidence="2" id="KW-1185">Reference proteome</keyword>
<organism evidence="1 2">
    <name type="scientific">Gelidibacter maritimus</name>
    <dbReference type="NCBI Taxonomy" id="2761487"/>
    <lineage>
        <taxon>Bacteria</taxon>
        <taxon>Pseudomonadati</taxon>
        <taxon>Bacteroidota</taxon>
        <taxon>Flavobacteriia</taxon>
        <taxon>Flavobacteriales</taxon>
        <taxon>Flavobacteriaceae</taxon>
        <taxon>Gelidibacter</taxon>
    </lineage>
</organism>
<reference evidence="1 2" key="1">
    <citation type="submission" date="2020-07" db="EMBL/GenBank/DDBJ databases">
        <title>Bacterium isolated from marine sediment.</title>
        <authorList>
            <person name="Shang D."/>
        </authorList>
    </citation>
    <scope>NUCLEOTIDE SEQUENCE [LARGE SCALE GENOMIC DNA]</scope>
    <source>
        <strain evidence="1 2">F6074</strain>
    </source>
</reference>
<dbReference type="RefSeq" id="WP_182204240.1">
    <property type="nucleotide sequence ID" value="NZ_JACGLT010000004.1"/>
</dbReference>
<dbReference type="Proteomes" id="UP000541857">
    <property type="component" value="Unassembled WGS sequence"/>
</dbReference>
<proteinExistence type="predicted"/>
<sequence>MKPLVNYGYETDDEIVKRHRHRELSTWISHLDAMINEADQLAKIIVHKIGDKELRNELLDDVNENIHLLNEFYTYRNLLNNVKECDELECDQFYMRHHDHVFEKYMDCVTQYRVVKNKVYQRLLF</sequence>